<keyword evidence="2" id="KW-1185">Reference proteome</keyword>
<evidence type="ECO:0000313" key="2">
    <source>
        <dbReference type="Proteomes" id="UP000008363"/>
    </source>
</evidence>
<gene>
    <name evidence="1" type="ORF">GORHZ_171_00500</name>
</gene>
<dbReference type="AlphaFoldDB" id="K6WJQ9"/>
<proteinExistence type="predicted"/>
<dbReference type="OrthoDB" id="4965902at2"/>
<sequence length="176" mass="19255">MSDLMDQKRALLDELTNLVDERFEAAERAGVDAALYEDTAAIAAAMVSALPAAGVHDQIVGPFYDTTGLTSWLGISKQAVAKRVKHSTMIGCQLQSGTWVYPTWQFTEQGAVDRELLEAWRILREHANAWTAALWMRSPNPDLDGHTAVECLTSGSAAHRKLAMDAARADAERWAA</sequence>
<dbReference type="eggNOG" id="ENOG5032Y0D">
    <property type="taxonomic scope" value="Bacteria"/>
</dbReference>
<evidence type="ECO:0000313" key="1">
    <source>
        <dbReference type="EMBL" id="GAB92377.1"/>
    </source>
</evidence>
<accession>K6WJQ9</accession>
<comment type="caution">
    <text evidence="1">The sequence shown here is derived from an EMBL/GenBank/DDBJ whole genome shotgun (WGS) entry which is preliminary data.</text>
</comment>
<dbReference type="EMBL" id="BAHC01000171">
    <property type="protein sequence ID" value="GAB92377.1"/>
    <property type="molecule type" value="Genomic_DNA"/>
</dbReference>
<protein>
    <submittedName>
        <fullName evidence="1">Uncharacterized protein</fullName>
    </submittedName>
</protein>
<organism evidence="1 2">
    <name type="scientific">Gordonia rhizosphera NBRC 16068</name>
    <dbReference type="NCBI Taxonomy" id="1108045"/>
    <lineage>
        <taxon>Bacteria</taxon>
        <taxon>Bacillati</taxon>
        <taxon>Actinomycetota</taxon>
        <taxon>Actinomycetes</taxon>
        <taxon>Mycobacteriales</taxon>
        <taxon>Gordoniaceae</taxon>
        <taxon>Gordonia</taxon>
    </lineage>
</organism>
<dbReference type="RefSeq" id="WP_006336727.1">
    <property type="nucleotide sequence ID" value="NZ_BAHC01000171.1"/>
</dbReference>
<dbReference type="Proteomes" id="UP000008363">
    <property type="component" value="Unassembled WGS sequence"/>
</dbReference>
<reference evidence="1 2" key="1">
    <citation type="submission" date="2012-08" db="EMBL/GenBank/DDBJ databases">
        <title>Whole genome shotgun sequence of Gordonia rhizosphera NBRC 16068.</title>
        <authorList>
            <person name="Takarada H."/>
            <person name="Isaki S."/>
            <person name="Hosoyama A."/>
            <person name="Tsuchikane K."/>
            <person name="Katsumata H."/>
            <person name="Baba S."/>
            <person name="Ohji S."/>
            <person name="Yamazaki S."/>
            <person name="Fujita N."/>
        </authorList>
    </citation>
    <scope>NUCLEOTIDE SEQUENCE [LARGE SCALE GENOMIC DNA]</scope>
    <source>
        <strain evidence="1 2">NBRC 16068</strain>
    </source>
</reference>
<name>K6WJQ9_9ACTN</name>